<evidence type="ECO:0000256" key="6">
    <source>
        <dbReference type="ARBA" id="ARBA00022989"/>
    </source>
</evidence>
<evidence type="ECO:0000256" key="7">
    <source>
        <dbReference type="ARBA" id="ARBA00023136"/>
    </source>
</evidence>
<proteinExistence type="inferred from homology"/>
<protein>
    <recommendedName>
        <fullName evidence="8">CASP-like protein</fullName>
    </recommendedName>
</protein>
<evidence type="ECO:0000259" key="9">
    <source>
        <dbReference type="Pfam" id="PF04535"/>
    </source>
</evidence>
<reference evidence="11" key="1">
    <citation type="journal article" date="2012" name="Nature">
        <title>A physical, genetic and functional sequence assembly of the barley genome.</title>
        <authorList>
            <consortium name="The International Barley Genome Sequencing Consortium"/>
            <person name="Mayer K.F."/>
            <person name="Waugh R."/>
            <person name="Brown J.W."/>
            <person name="Schulman A."/>
            <person name="Langridge P."/>
            <person name="Platzer M."/>
            <person name="Fincher G.B."/>
            <person name="Muehlbauer G.J."/>
            <person name="Sato K."/>
            <person name="Close T.J."/>
            <person name="Wise R.P."/>
            <person name="Stein N."/>
        </authorList>
    </citation>
    <scope>NUCLEOTIDE SEQUENCE [LARGE SCALE GENOMIC DNA]</scope>
    <source>
        <strain evidence="11">cv. Morex</strain>
    </source>
</reference>
<evidence type="ECO:0000256" key="3">
    <source>
        <dbReference type="ARBA" id="ARBA00011489"/>
    </source>
</evidence>
<evidence type="ECO:0000256" key="1">
    <source>
        <dbReference type="ARBA" id="ARBA00004651"/>
    </source>
</evidence>
<evidence type="ECO:0000313" key="11">
    <source>
        <dbReference type="Proteomes" id="UP000011116"/>
    </source>
</evidence>
<dbReference type="RefSeq" id="XP_044978309.1">
    <property type="nucleotide sequence ID" value="XM_045122374.1"/>
</dbReference>
<comment type="subunit">
    <text evidence="3 8">Homodimer and heterodimers.</text>
</comment>
<dbReference type="Proteomes" id="UP000011116">
    <property type="component" value="Chromosome 3H"/>
</dbReference>
<evidence type="ECO:0000256" key="8">
    <source>
        <dbReference type="RuleBase" id="RU361233"/>
    </source>
</evidence>
<sequence length="155" mass="17388">MKRVVGSPGTWSGMVLRLSQCVFASASTFAMVSGFGYSNYSAFFYLNVSLILQLMWSLFLACKDIFALRNKKDLHTADNLLFIVLIDFAVAIFMFSAACASASLTVFFMWDVHLCKAYPRLACRHFGLSVVLAFITWFLQAASSFSGFWLLVSFF</sequence>
<dbReference type="OrthoDB" id="594350at2759"/>
<dbReference type="OMA" id="PRLACRH"/>
<dbReference type="AlphaFoldDB" id="A0A8I7BB02"/>
<comment type="subcellular location">
    <subcellularLocation>
        <location evidence="1 8">Cell membrane</location>
        <topology evidence="1 8">Multi-pass membrane protein</topology>
    </subcellularLocation>
</comment>
<dbReference type="GeneID" id="123445396"/>
<dbReference type="KEGG" id="hvg:123445396"/>
<dbReference type="Gramene" id="HORVU.MOREX.r3.3HG0315380.1">
    <property type="protein sequence ID" value="HORVU.MOREX.r3.3HG0315380.1"/>
    <property type="gene ID" value="HORVU.MOREX.r3.3HG0315380"/>
</dbReference>
<reference evidence="10" key="3">
    <citation type="submission" date="2022-01" db="UniProtKB">
        <authorList>
            <consortium name="EnsemblPlants"/>
        </authorList>
    </citation>
    <scope>IDENTIFICATION</scope>
    <source>
        <strain evidence="10">subsp. vulgare</strain>
    </source>
</reference>
<evidence type="ECO:0000256" key="2">
    <source>
        <dbReference type="ARBA" id="ARBA00007651"/>
    </source>
</evidence>
<feature type="domain" description="Casparian strip membrane protein" evidence="9">
    <location>
        <begin position="7"/>
        <end position="139"/>
    </location>
</feature>
<feature type="transmembrane region" description="Helical" evidence="8">
    <location>
        <begin position="80"/>
        <end position="110"/>
    </location>
</feature>
<feature type="transmembrane region" description="Helical" evidence="8">
    <location>
        <begin position="44"/>
        <end position="68"/>
    </location>
</feature>
<name>A0A8I7BB02_HORVV</name>
<reference evidence="10" key="2">
    <citation type="submission" date="2020-10" db="EMBL/GenBank/DDBJ databases">
        <authorList>
            <person name="Scholz U."/>
            <person name="Mascher M."/>
            <person name="Fiebig A."/>
        </authorList>
    </citation>
    <scope>NUCLEOTIDE SEQUENCE [LARGE SCALE GENOMIC DNA]</scope>
    <source>
        <strain evidence="10">cv. Morex</strain>
    </source>
</reference>
<feature type="transmembrane region" description="Helical" evidence="8">
    <location>
        <begin position="130"/>
        <end position="152"/>
    </location>
</feature>
<dbReference type="GO" id="GO:0016020">
    <property type="term" value="C:membrane"/>
    <property type="evidence" value="ECO:0000318"/>
    <property type="project" value="GO_Central"/>
</dbReference>
<dbReference type="GO" id="GO:0005886">
    <property type="term" value="C:plasma membrane"/>
    <property type="evidence" value="ECO:0007669"/>
    <property type="project" value="UniProtKB-SubCell"/>
</dbReference>
<gene>
    <name evidence="10" type="primary">LOC123445396</name>
</gene>
<dbReference type="EnsemblPlants" id="HORVU.MOREX.r3.3HG0315380.1">
    <property type="protein sequence ID" value="HORVU.MOREX.r3.3HG0315380.1"/>
    <property type="gene ID" value="HORVU.MOREX.r3.3HG0315380"/>
</dbReference>
<evidence type="ECO:0000256" key="4">
    <source>
        <dbReference type="ARBA" id="ARBA00022475"/>
    </source>
</evidence>
<keyword evidence="11" id="KW-1185">Reference proteome</keyword>
<dbReference type="PANTHER" id="PTHR32021:SF51">
    <property type="entry name" value="CASP-LIKE PROTEIN 5B3"/>
    <property type="match status" value="1"/>
</dbReference>
<dbReference type="Pfam" id="PF04535">
    <property type="entry name" value="CASP_dom"/>
    <property type="match status" value="1"/>
</dbReference>
<dbReference type="Gramene" id="HORVU.MOREX.r2.3HG0263460.1">
    <property type="protein sequence ID" value="HORVU.MOREX.r2.3HG0263460.1"/>
    <property type="gene ID" value="HORVU.MOREX.r2.3HG0263460"/>
</dbReference>
<evidence type="ECO:0000256" key="5">
    <source>
        <dbReference type="ARBA" id="ARBA00022692"/>
    </source>
</evidence>
<dbReference type="PANTHER" id="PTHR32021">
    <property type="entry name" value="CASP-LIKE PROTEIN 5B3"/>
    <property type="match status" value="1"/>
</dbReference>
<keyword evidence="6 8" id="KW-1133">Transmembrane helix</keyword>
<comment type="similarity">
    <text evidence="2 8">Belongs to the Casparian strip membrane proteins (CASP) family.</text>
</comment>
<evidence type="ECO:0000313" key="10">
    <source>
        <dbReference type="EnsemblPlants" id="HORVU.MOREX.r3.3HG0315380.1"/>
    </source>
</evidence>
<keyword evidence="4 8" id="KW-1003">Cell membrane</keyword>
<accession>A0A8I7BB02</accession>
<organism evidence="10 11">
    <name type="scientific">Hordeum vulgare subsp. vulgare</name>
    <name type="common">Domesticated barley</name>
    <dbReference type="NCBI Taxonomy" id="112509"/>
    <lineage>
        <taxon>Eukaryota</taxon>
        <taxon>Viridiplantae</taxon>
        <taxon>Streptophyta</taxon>
        <taxon>Embryophyta</taxon>
        <taxon>Tracheophyta</taxon>
        <taxon>Spermatophyta</taxon>
        <taxon>Magnoliopsida</taxon>
        <taxon>Liliopsida</taxon>
        <taxon>Poales</taxon>
        <taxon>Poaceae</taxon>
        <taxon>BOP clade</taxon>
        <taxon>Pooideae</taxon>
        <taxon>Triticodae</taxon>
        <taxon>Triticeae</taxon>
        <taxon>Hordeinae</taxon>
        <taxon>Hordeum</taxon>
    </lineage>
</organism>
<keyword evidence="7 8" id="KW-0472">Membrane</keyword>
<keyword evidence="5 8" id="KW-0812">Transmembrane</keyword>
<dbReference type="InterPro" id="IPR045009">
    <property type="entry name" value="CASPL-5"/>
</dbReference>
<dbReference type="InterPro" id="IPR006702">
    <property type="entry name" value="CASP_dom"/>
</dbReference>
<feature type="transmembrane region" description="Helical" evidence="8">
    <location>
        <begin position="21"/>
        <end position="38"/>
    </location>
</feature>